<sequence length="403" mass="46825">MATSSHIPIDNTPNEPSKGSAIVRLYKPATIFPVSFFLYHLRPYLSCDTRGVGTLYNTKKARYYLLHLGLGSSFELSHLRQNIPTYYVPRDKKYYADELKRRAQTKEVKHVHSNRLGISYDVIIKSVRGAPDVFRHNMADHKRWKYFKEYRSLKFDIIRSSQQIQRFKRLSTLILKQNIHHCPRKQPPPHFHAPGLSNHFVIDLAAMKRLRSKVKNARRRYKRKNKLPPLPPNFSGDAIEYYKSCYNLNLNLCYLQDHYWRESLALANIKHYNEIISHIDTIMKYPEERSVVDITPNHQDDKRTFIISQEDSALLASPDVFLHRIHGPFTPPPDRHINCRYSNDSAATITPADVNCASASQPSGYVTFTPESSRSPRTPLPERIDNNNFTHRSSSDDVNFFDV</sequence>
<evidence type="ECO:0000313" key="2">
    <source>
        <dbReference type="EMBL" id="GES74653.1"/>
    </source>
</evidence>
<feature type="compositionally biased region" description="Polar residues" evidence="1">
    <location>
        <begin position="361"/>
        <end position="376"/>
    </location>
</feature>
<evidence type="ECO:0000256" key="1">
    <source>
        <dbReference type="SAM" id="MobiDB-lite"/>
    </source>
</evidence>
<gene>
    <name evidence="2" type="ORF">RCL2_000212200</name>
</gene>
<accession>A0A8H3KVC0</accession>
<comment type="caution">
    <text evidence="2">The sequence shown here is derived from an EMBL/GenBank/DDBJ whole genome shotgun (WGS) entry which is preliminary data.</text>
</comment>
<proteinExistence type="predicted"/>
<feature type="region of interest" description="Disordered" evidence="1">
    <location>
        <begin position="361"/>
        <end position="391"/>
    </location>
</feature>
<dbReference type="Proteomes" id="UP000615446">
    <property type="component" value="Unassembled WGS sequence"/>
</dbReference>
<dbReference type="AlphaFoldDB" id="A0A8H3KVC0"/>
<name>A0A8H3KVC0_9GLOM</name>
<protein>
    <submittedName>
        <fullName evidence="2">Uncharacterized protein</fullName>
    </submittedName>
</protein>
<organism evidence="2 3">
    <name type="scientific">Rhizophagus clarus</name>
    <dbReference type="NCBI Taxonomy" id="94130"/>
    <lineage>
        <taxon>Eukaryota</taxon>
        <taxon>Fungi</taxon>
        <taxon>Fungi incertae sedis</taxon>
        <taxon>Mucoromycota</taxon>
        <taxon>Glomeromycotina</taxon>
        <taxon>Glomeromycetes</taxon>
        <taxon>Glomerales</taxon>
        <taxon>Glomeraceae</taxon>
        <taxon>Rhizophagus</taxon>
    </lineage>
</organism>
<evidence type="ECO:0000313" key="3">
    <source>
        <dbReference type="Proteomes" id="UP000615446"/>
    </source>
</evidence>
<reference evidence="2" key="1">
    <citation type="submission" date="2019-10" db="EMBL/GenBank/DDBJ databases">
        <title>Conservation and host-specific expression of non-tandemly repeated heterogenous ribosome RNA gene in arbuscular mycorrhizal fungi.</title>
        <authorList>
            <person name="Maeda T."/>
            <person name="Kobayashi Y."/>
            <person name="Nakagawa T."/>
            <person name="Ezawa T."/>
            <person name="Yamaguchi K."/>
            <person name="Bino T."/>
            <person name="Nishimoto Y."/>
            <person name="Shigenobu S."/>
            <person name="Kawaguchi M."/>
        </authorList>
    </citation>
    <scope>NUCLEOTIDE SEQUENCE</scope>
    <source>
        <strain evidence="2">HR1</strain>
    </source>
</reference>
<dbReference type="EMBL" id="BLAL01000012">
    <property type="protein sequence ID" value="GES74653.1"/>
    <property type="molecule type" value="Genomic_DNA"/>
</dbReference>